<dbReference type="PANTHER" id="PTHR42706">
    <property type="entry name" value="FORMYLTETRAHYDROFOLATE DEFORMYLASE"/>
    <property type="match status" value="1"/>
</dbReference>
<dbReference type="RefSeq" id="WP_163487543.1">
    <property type="nucleotide sequence ID" value="NZ_CP048739.1"/>
</dbReference>
<proteinExistence type="predicted"/>
<dbReference type="InterPro" id="IPR045865">
    <property type="entry name" value="ACT-like_dom_sf"/>
</dbReference>
<dbReference type="InterPro" id="IPR002376">
    <property type="entry name" value="Formyl_transf_N"/>
</dbReference>
<dbReference type="GO" id="GO:0006730">
    <property type="term" value="P:one-carbon metabolic process"/>
    <property type="evidence" value="ECO:0007669"/>
    <property type="project" value="UniProtKB-KW"/>
</dbReference>
<dbReference type="SUPFAM" id="SSF55021">
    <property type="entry name" value="ACT-like"/>
    <property type="match status" value="1"/>
</dbReference>
<dbReference type="EMBL" id="CP048739">
    <property type="protein sequence ID" value="QIB75808.1"/>
    <property type="molecule type" value="Genomic_DNA"/>
</dbReference>
<keyword evidence="1" id="KW-0554">One-carbon metabolism</keyword>
<name>A0A6C0US81_9EURY</name>
<evidence type="ECO:0000313" key="5">
    <source>
        <dbReference type="Proteomes" id="UP000465846"/>
    </source>
</evidence>
<evidence type="ECO:0000256" key="1">
    <source>
        <dbReference type="ARBA" id="ARBA00022563"/>
    </source>
</evidence>
<dbReference type="Pfam" id="PF13740">
    <property type="entry name" value="ACT_6"/>
    <property type="match status" value="1"/>
</dbReference>
<dbReference type="Gene3D" id="3.40.50.170">
    <property type="entry name" value="Formyl transferase, N-terminal domain"/>
    <property type="match status" value="1"/>
</dbReference>
<gene>
    <name evidence="4" type="ORF">G3I44_16900</name>
</gene>
<dbReference type="EC" id="3.5.1.10" evidence="4"/>
<dbReference type="PANTHER" id="PTHR42706:SF1">
    <property type="entry name" value="FORMYLTETRAHYDROFOLATE DEFORMYLASE 2, MITOCHONDRIAL"/>
    <property type="match status" value="1"/>
</dbReference>
<sequence length="363" mass="39529">MTDLTEITVIGGDKTGLIANVTTLLFERGINVEDLDQAVRDGIFRMTLHADTSEMVCTEETLRDALHDLGDDLGVDVQVRFPSDRDTQQIAVLATKESHCLEALFEAWANGDLDADISVVIGNRDHLRPLAERYDVPFYNVGDEKGSPDEDELLDLLDEYDADLVVLARYMRILSPNVVFRYEDRIINIHPSLLPAFPGAAAYRQAKEEGVRIAGVTAHYVTTDLDQGPIITQRAFDVPDDASLEEIKSLGQPLEADALLEAVQLHLDDAVSVHRGRTSLRPGADDADYQLGMTDEATAANPDRPIDGLADALQEDVGVADGGTVDDGASTDEEEQRETEAADSDTPESNEDEAEAAPNPSDD</sequence>
<organism evidence="4 5">
    <name type="scientific">Halogeometricum borinquense</name>
    <dbReference type="NCBI Taxonomy" id="60847"/>
    <lineage>
        <taxon>Archaea</taxon>
        <taxon>Methanobacteriati</taxon>
        <taxon>Methanobacteriota</taxon>
        <taxon>Stenosarchaea group</taxon>
        <taxon>Halobacteria</taxon>
        <taxon>Halobacteriales</taxon>
        <taxon>Haloferacaceae</taxon>
        <taxon>Halogeometricum</taxon>
    </lineage>
</organism>
<dbReference type="GeneID" id="44081115"/>
<reference evidence="4 5" key="1">
    <citation type="submission" date="2020-02" db="EMBL/GenBank/DDBJ databases">
        <title>Whole genome sequence of Halogeometricum borinquense strain wsp4.</title>
        <authorList>
            <person name="Verma D.K."/>
            <person name="Gopal K."/>
            <person name="Prasad E.S."/>
        </authorList>
    </citation>
    <scope>NUCLEOTIDE SEQUENCE [LARGE SCALE GENOMIC DNA]</scope>
    <source>
        <strain evidence="5">wsp4</strain>
    </source>
</reference>
<evidence type="ECO:0000256" key="3">
    <source>
        <dbReference type="SAM" id="MobiDB-lite"/>
    </source>
</evidence>
<dbReference type="GO" id="GO:0008864">
    <property type="term" value="F:formyltetrahydrofolate deformylase activity"/>
    <property type="evidence" value="ECO:0007669"/>
    <property type="project" value="UniProtKB-EC"/>
</dbReference>
<dbReference type="PRINTS" id="PR01575">
    <property type="entry name" value="FFH4HYDRLASE"/>
</dbReference>
<dbReference type="SUPFAM" id="SSF53328">
    <property type="entry name" value="Formyltransferase"/>
    <property type="match status" value="1"/>
</dbReference>
<dbReference type="PROSITE" id="PS51671">
    <property type="entry name" value="ACT"/>
    <property type="match status" value="1"/>
</dbReference>
<accession>A0A6C0US81</accession>
<dbReference type="InterPro" id="IPR004810">
    <property type="entry name" value="PurU"/>
</dbReference>
<dbReference type="GO" id="GO:0006189">
    <property type="term" value="P:'de novo' IMP biosynthetic process"/>
    <property type="evidence" value="ECO:0007669"/>
    <property type="project" value="InterPro"/>
</dbReference>
<feature type="compositionally biased region" description="Low complexity" evidence="3">
    <location>
        <begin position="316"/>
        <end position="328"/>
    </location>
</feature>
<dbReference type="InterPro" id="IPR002912">
    <property type="entry name" value="ACT_dom"/>
</dbReference>
<dbReference type="AlphaFoldDB" id="A0A6C0US81"/>
<evidence type="ECO:0000313" key="4">
    <source>
        <dbReference type="EMBL" id="QIB75808.1"/>
    </source>
</evidence>
<dbReference type="InterPro" id="IPR036477">
    <property type="entry name" value="Formyl_transf_N_sf"/>
</dbReference>
<keyword evidence="2 4" id="KW-0378">Hydrolase</keyword>
<evidence type="ECO:0000256" key="2">
    <source>
        <dbReference type="ARBA" id="ARBA00022801"/>
    </source>
</evidence>
<dbReference type="Proteomes" id="UP000465846">
    <property type="component" value="Chromosome"/>
</dbReference>
<feature type="compositionally biased region" description="Acidic residues" evidence="3">
    <location>
        <begin position="329"/>
        <end position="363"/>
    </location>
</feature>
<feature type="region of interest" description="Disordered" evidence="3">
    <location>
        <begin position="298"/>
        <end position="363"/>
    </location>
</feature>
<dbReference type="Pfam" id="PF00551">
    <property type="entry name" value="Formyl_trans_N"/>
    <property type="match status" value="1"/>
</dbReference>
<dbReference type="NCBIfam" id="NF004684">
    <property type="entry name" value="PRK06027.1"/>
    <property type="match status" value="1"/>
</dbReference>
<dbReference type="Gene3D" id="3.30.70.260">
    <property type="match status" value="1"/>
</dbReference>
<protein>
    <submittedName>
        <fullName evidence="4">Formyltetrahydrofolate deformylase</fullName>
        <ecNumber evidence="4">3.5.1.10</ecNumber>
    </submittedName>
</protein>